<dbReference type="Pfam" id="PF01866">
    <property type="entry name" value="Diphthamide_syn"/>
    <property type="match status" value="1"/>
</dbReference>
<dbReference type="VEuPathDB" id="CryptoDB:GY17_00002565"/>
<dbReference type="VEuPathDB" id="CryptoDB:ChTU502y2012_401g0010"/>
<dbReference type="EMBL" id="JTAI01000031">
    <property type="protein sequence ID" value="PPS93699.1"/>
    <property type="molecule type" value="Genomic_DNA"/>
</dbReference>
<dbReference type="GO" id="GO:0017183">
    <property type="term" value="P:protein histidyl modification to diphthamide"/>
    <property type="evidence" value="ECO:0007669"/>
    <property type="project" value="InterPro"/>
</dbReference>
<dbReference type="InterPro" id="IPR016435">
    <property type="entry name" value="DPH1/DPH2"/>
</dbReference>
<name>A0A0S4TD51_CRYHO</name>
<dbReference type="SFLD" id="SFLDS00032">
    <property type="entry name" value="Radical_SAM_3-amino-3-carboxyp"/>
    <property type="match status" value="1"/>
</dbReference>
<proteinExistence type="predicted"/>
<sequence>MDHNLELGNYSDFDFQTTSKWIAKHSKGKERLVVALQFSVSDIKYAPRIQYLIEKQVNCIVSKEDGSKDQCNIRFFVLSDIVNPACCLDVLNIKKSHSDLLIHFGYSCYHNIRNFRLPVYFVPSSSDYFYVSESNTLCNITSFLYKQLNNRLLEGNNSLKRMNVILSFQGILENNSQTILLDKIRSSELNKTSNDVEICIYQLSPINVTDCIQDQYSEFICDLLLTKLGHDKELKLDDLEKRFERSKNMASSESVIFFHFVSKDDKYSNLPNSFLERIFLRYNQLFEIFLCQVNNSDSSIELNPNALNELSSIISKRFVVIEKAKSIHSENRVAFVITPGITQLEWKLIEFFKRHNYRINADNGKKIKIETHIISLTGVNEVKLRNFPDIDIFCFFGCSEYFLSHIIKNLNLKTPIILTPFEYQVFLGITKWSTRYLNTPDLQSHGLNDNDLSFHSSISDSEDSELDQDFSKLLIEDSEILNNNTLSTKTESYSLQSIDKKTKKLLLSLNSIKNKYGRSYFGLNPLENTDHIPKITQGRDGIASMYKNEII</sequence>
<dbReference type="AlphaFoldDB" id="A0A0S4TD51"/>
<dbReference type="VEuPathDB" id="CryptoDB:Chro.30382"/>
<dbReference type="PANTHER" id="PTHR10762:SF2">
    <property type="entry name" value="2-(3-AMINO-3-CARBOXYPROPYL)HISTIDINE SYNTHASE SUBUNIT 2"/>
    <property type="match status" value="1"/>
</dbReference>
<reference evidence="2 3" key="1">
    <citation type="submission" date="2014-11" db="EMBL/GenBank/DDBJ databases">
        <title>Comparative genomic analysis of Cryptosporidium hominis reveals occurrence of genetic recombination in virulent subtypes.</title>
        <authorList>
            <person name="Guo Y."/>
            <person name="Tang K."/>
            <person name="Frace M."/>
            <person name="Li N."/>
            <person name="Roellig D.M."/>
            <person name="Sammons S."/>
            <person name="Knipe K."/>
            <person name="Rowe L."/>
            <person name="Feng Y."/>
            <person name="Xiao L."/>
        </authorList>
    </citation>
    <scope>NUCLEOTIDE SEQUENCE [LARGE SCALE GENOMIC DNA]</scope>
    <source>
        <strain evidence="2">30976</strain>
    </source>
</reference>
<dbReference type="EMBL" id="LN877949">
    <property type="protein sequence ID" value="CUV05278.1"/>
    <property type="molecule type" value="Genomic_DNA"/>
</dbReference>
<evidence type="ECO:0000313" key="1">
    <source>
        <dbReference type="EMBL" id="CUV05278.1"/>
    </source>
</evidence>
<dbReference type="NCBIfam" id="TIGR00322">
    <property type="entry name" value="diphth2_R"/>
    <property type="match status" value="1"/>
</dbReference>
<dbReference type="GO" id="GO:0090560">
    <property type="term" value="F:2-(3-amino-3-carboxypropyl)histidine synthase activity"/>
    <property type="evidence" value="ECO:0007669"/>
    <property type="project" value="InterPro"/>
</dbReference>
<protein>
    <submittedName>
        <fullName evidence="2">Diphthamide synthesis DPH1/DPH2</fullName>
    </submittedName>
</protein>
<organism evidence="1">
    <name type="scientific">Cryptosporidium hominis</name>
    <dbReference type="NCBI Taxonomy" id="237895"/>
    <lineage>
        <taxon>Eukaryota</taxon>
        <taxon>Sar</taxon>
        <taxon>Alveolata</taxon>
        <taxon>Apicomplexa</taxon>
        <taxon>Conoidasida</taxon>
        <taxon>Coccidia</taxon>
        <taxon>Eucoccidiorida</taxon>
        <taxon>Eimeriorina</taxon>
        <taxon>Cryptosporidiidae</taxon>
        <taxon>Cryptosporidium</taxon>
    </lineage>
</organism>
<evidence type="ECO:0000313" key="3">
    <source>
        <dbReference type="Proteomes" id="UP001429100"/>
    </source>
</evidence>
<gene>
    <name evidence="1" type="ORF">CHUDEA3_3360</name>
    <name evidence="2" type="ORF">GY17_00002565</name>
</gene>
<dbReference type="OrthoDB" id="361972at2759"/>
<dbReference type="Gene3D" id="3.40.50.11840">
    <property type="entry name" value="Diphthamide synthesis DPH1/DPH2 domain 1"/>
    <property type="match status" value="1"/>
</dbReference>
<reference evidence="2 3" key="3">
    <citation type="submission" date="2017-10" db="EMBL/GenBank/DDBJ databases">
        <title>Consistent, comparative and evidence-based genome annotation and re-annotation for the closely-related species, Cryptosporidium parvum, C. hominis and C. tyzzeri.</title>
        <authorList>
            <person name="Baptista R.P."/>
            <person name="Li Y."/>
            <person name="Sateriale A."/>
            <person name="Striepen B."/>
            <person name="Kissinger J.C."/>
        </authorList>
    </citation>
    <scope>NUCLEOTIDE SEQUENCE [LARGE SCALE GENOMIC DNA]</scope>
    <source>
        <strain evidence="2">30976</strain>
    </source>
</reference>
<keyword evidence="3" id="KW-1185">Reference proteome</keyword>
<dbReference type="InterPro" id="IPR042263">
    <property type="entry name" value="DPH1/DPH2_1"/>
</dbReference>
<dbReference type="Proteomes" id="UP001429100">
    <property type="component" value="Unassembled WGS sequence"/>
</dbReference>
<dbReference type="PANTHER" id="PTHR10762">
    <property type="entry name" value="DIPHTHAMIDE BIOSYNTHESIS PROTEIN"/>
    <property type="match status" value="1"/>
</dbReference>
<reference evidence="1" key="2">
    <citation type="submission" date="2015-08" db="EMBL/GenBank/DDBJ databases">
        <authorList>
            <person name="Babu N.S."/>
            <person name="Beckwith C.J."/>
            <person name="Beseler K.G."/>
            <person name="Brison A."/>
            <person name="Carone J.V."/>
            <person name="Caskin T.P."/>
            <person name="Diamond M."/>
            <person name="Durham M.E."/>
            <person name="Foxe J.M."/>
            <person name="Go M."/>
            <person name="Henderson B.A."/>
            <person name="Jones I.B."/>
            <person name="McGettigan J.A."/>
            <person name="Micheletti S.J."/>
            <person name="Nasrallah M.E."/>
            <person name="Ortiz D."/>
            <person name="Piller C.R."/>
            <person name="Privatt S.R."/>
            <person name="Schneider S.L."/>
            <person name="Sharp S."/>
            <person name="Smith T.C."/>
            <person name="Stanton J.D."/>
            <person name="Ullery H.E."/>
            <person name="Wilson R.J."/>
            <person name="Serrano M.G."/>
            <person name="Buck G."/>
            <person name="Lee V."/>
            <person name="Wang Y."/>
            <person name="Carvalho R."/>
            <person name="Voegtly L."/>
            <person name="Shi R."/>
            <person name="Duckworth R."/>
            <person name="Johnson A."/>
            <person name="Loviza R."/>
            <person name="Walstead R."/>
            <person name="Shah Z."/>
            <person name="Kiflezghi M."/>
            <person name="Wade K."/>
            <person name="Ball S.L."/>
            <person name="Bradley K.W."/>
            <person name="Asai D.J."/>
            <person name="Bowman C.A."/>
            <person name="Russell D.A."/>
            <person name="Pope W.H."/>
            <person name="Jacobs-Sera D."/>
            <person name="Hendrix R.W."/>
            <person name="Hatfull G.F."/>
        </authorList>
    </citation>
    <scope>NUCLEOTIDE SEQUENCE [LARGE SCALE GENOMIC DNA]</scope>
</reference>
<dbReference type="VEuPathDB" id="CryptoDB:CHUDEA3_3360"/>
<accession>A0A0S4TD51</accession>
<evidence type="ECO:0000313" key="2">
    <source>
        <dbReference type="EMBL" id="PPS93699.1"/>
    </source>
</evidence>
<dbReference type="Proteomes" id="UP000199752">
    <property type="component" value="Chromosome 3"/>
</dbReference>